<dbReference type="GO" id="GO:0046872">
    <property type="term" value="F:metal ion binding"/>
    <property type="evidence" value="ECO:0007669"/>
    <property type="project" value="UniProtKB-KW"/>
</dbReference>
<evidence type="ECO:0000313" key="7">
    <source>
        <dbReference type="Proteomes" id="UP000178684"/>
    </source>
</evidence>
<keyword evidence="5" id="KW-0472">Membrane</keyword>
<keyword evidence="2 4" id="KW-0408">Iron</keyword>
<keyword evidence="2 4" id="KW-0479">Metal-binding</keyword>
<comment type="cofactor">
    <cofactor evidence="2 4">
        <name>Fe cation</name>
        <dbReference type="ChEBI" id="CHEBI:24875"/>
    </cofactor>
    <text evidence="2 4">Binds 2 iron ions per subunit.</text>
</comment>
<feature type="active site" evidence="3">
    <location>
        <position position="134"/>
    </location>
</feature>
<dbReference type="EMBL" id="MFIE01000007">
    <property type="protein sequence ID" value="OGF83038.1"/>
    <property type="molecule type" value="Genomic_DNA"/>
</dbReference>
<dbReference type="Pfam" id="PF00268">
    <property type="entry name" value="Ribonuc_red_sm"/>
    <property type="match status" value="1"/>
</dbReference>
<feature type="transmembrane region" description="Helical" evidence="5">
    <location>
        <begin position="192"/>
        <end position="214"/>
    </location>
</feature>
<dbReference type="InterPro" id="IPR033909">
    <property type="entry name" value="RNR_small"/>
</dbReference>
<feature type="binding site" evidence="4">
    <location>
        <position position="127"/>
    </location>
    <ligand>
        <name>Fe cation</name>
        <dbReference type="ChEBI" id="CHEBI:24875"/>
        <label>1</label>
    </ligand>
</feature>
<feature type="binding site" evidence="4">
    <location>
        <position position="237"/>
    </location>
    <ligand>
        <name>Fe cation</name>
        <dbReference type="ChEBI" id="CHEBI:24875"/>
        <label>2</label>
    </ligand>
</feature>
<feature type="binding site" evidence="4">
    <location>
        <position position="200"/>
    </location>
    <ligand>
        <name>Fe cation</name>
        <dbReference type="ChEBI" id="CHEBI:24875"/>
        <label>2</label>
    </ligand>
</feature>
<dbReference type="PANTHER" id="PTHR23409:SF18">
    <property type="entry name" value="RIBONUCLEOSIDE-DIPHOSPHATE REDUCTASE SUBUNIT M2"/>
    <property type="match status" value="1"/>
</dbReference>
<dbReference type="UniPathway" id="UPA00326"/>
<proteinExistence type="inferred from homology"/>
<comment type="catalytic activity">
    <reaction evidence="2">
        <text>a 2'-deoxyribonucleoside 5'-diphosphate + [thioredoxin]-disulfide + H2O = a ribonucleoside 5'-diphosphate + [thioredoxin]-dithiol</text>
        <dbReference type="Rhea" id="RHEA:23252"/>
        <dbReference type="Rhea" id="RHEA-COMP:10698"/>
        <dbReference type="Rhea" id="RHEA-COMP:10700"/>
        <dbReference type="ChEBI" id="CHEBI:15377"/>
        <dbReference type="ChEBI" id="CHEBI:29950"/>
        <dbReference type="ChEBI" id="CHEBI:50058"/>
        <dbReference type="ChEBI" id="CHEBI:57930"/>
        <dbReference type="ChEBI" id="CHEBI:73316"/>
        <dbReference type="EC" id="1.17.4.1"/>
    </reaction>
</comment>
<sequence length="353" mass="41292">MLIKRINKEVPITKTQQKVDINRRRIINGEDADVIQLYPIKHKFAWDAYLAANANHWLPTEVNMQKDVEQWRSRHILSDDERLALKVVLGFFTTADSIAANNVSMATYKHVTSPEVRMYILRQAYEEAIHTHAYQYIVESLGLDEGEIFNMYREHDSIYNKDSFVLSFNEGIFDPSFKTGTFENDQKFLENLVVFSLIMEGIFFYSSFAVMFGFQRQNKLVGSAEEIQYIMRDESMHLNFGIDLINTIKKEQPELWTPDFQQRVIDLVKKAVVLEYTFAQNVFPRGIFGMNADGFKKYIEHIADRRLIRVGLPLQYESPNPFPWMSEAIDLSKEKNFFETRVIEYKTGGALEW</sequence>
<dbReference type="InterPro" id="IPR009078">
    <property type="entry name" value="Ferritin-like_SF"/>
</dbReference>
<organism evidence="6 7">
    <name type="scientific">Candidatus Giovannonibacteria bacterium RIFCSPLOWO2_01_FULL_46_13</name>
    <dbReference type="NCBI Taxonomy" id="1798352"/>
    <lineage>
        <taxon>Bacteria</taxon>
        <taxon>Candidatus Giovannoniibacteriota</taxon>
    </lineage>
</organism>
<comment type="function">
    <text evidence="2">Provides the precursors necessary for DNA synthesis. Catalyzes the biosynthesis of deoxyribonucleotides from the corresponding ribonucleotides.</text>
</comment>
<dbReference type="NCBIfam" id="NF007186">
    <property type="entry name" value="PRK09614.1-5"/>
    <property type="match status" value="1"/>
</dbReference>
<feature type="binding site" evidence="4">
    <location>
        <position position="127"/>
    </location>
    <ligand>
        <name>Fe cation</name>
        <dbReference type="ChEBI" id="CHEBI:24875"/>
        <label>2</label>
    </ligand>
</feature>
<dbReference type="SUPFAM" id="SSF47240">
    <property type="entry name" value="Ferritin-like"/>
    <property type="match status" value="1"/>
</dbReference>
<dbReference type="GO" id="GO:0009263">
    <property type="term" value="P:deoxyribonucleotide biosynthetic process"/>
    <property type="evidence" value="ECO:0007669"/>
    <property type="project" value="UniProtKB-KW"/>
</dbReference>
<keyword evidence="5" id="KW-1133">Transmembrane helix</keyword>
<gene>
    <name evidence="6" type="ORF">A3B18_02490</name>
</gene>
<feature type="binding site" evidence="4">
    <location>
        <position position="234"/>
    </location>
    <ligand>
        <name>Fe cation</name>
        <dbReference type="ChEBI" id="CHEBI:24875"/>
        <label>2</label>
    </ligand>
</feature>
<evidence type="ECO:0000313" key="6">
    <source>
        <dbReference type="EMBL" id="OGF83038.1"/>
    </source>
</evidence>
<evidence type="ECO:0000256" key="1">
    <source>
        <dbReference type="ARBA" id="ARBA00009303"/>
    </source>
</evidence>
<dbReference type="CDD" id="cd01049">
    <property type="entry name" value="RNRR2"/>
    <property type="match status" value="1"/>
</dbReference>
<evidence type="ECO:0000256" key="2">
    <source>
        <dbReference type="PIRNR" id="PIRNR000355"/>
    </source>
</evidence>
<dbReference type="NCBIfam" id="NF005550">
    <property type="entry name" value="PRK07209.1"/>
    <property type="match status" value="1"/>
</dbReference>
<dbReference type="PIRSF" id="PIRSF000355">
    <property type="entry name" value="NrdB"/>
    <property type="match status" value="1"/>
</dbReference>
<feature type="binding site" evidence="4">
    <location>
        <position position="96"/>
    </location>
    <ligand>
        <name>Fe cation</name>
        <dbReference type="ChEBI" id="CHEBI:24875"/>
        <label>1</label>
    </ligand>
</feature>
<keyword evidence="2" id="KW-0215">Deoxyribonucleotide synthesis</keyword>
<feature type="binding site" evidence="4">
    <location>
        <position position="130"/>
    </location>
    <ligand>
        <name>Fe cation</name>
        <dbReference type="ChEBI" id="CHEBI:24875"/>
        <label>1</label>
    </ligand>
</feature>
<dbReference type="Gene3D" id="1.10.620.20">
    <property type="entry name" value="Ribonucleotide Reductase, subunit A"/>
    <property type="match status" value="1"/>
</dbReference>
<evidence type="ECO:0000256" key="4">
    <source>
        <dbReference type="PIRSR" id="PIRSR000355-2"/>
    </source>
</evidence>
<dbReference type="GO" id="GO:0004748">
    <property type="term" value="F:ribonucleoside-diphosphate reductase activity, thioredoxin disulfide as acceptor"/>
    <property type="evidence" value="ECO:0007669"/>
    <property type="project" value="UniProtKB-EC"/>
</dbReference>
<evidence type="ECO:0000256" key="5">
    <source>
        <dbReference type="SAM" id="Phobius"/>
    </source>
</evidence>
<protein>
    <recommendedName>
        <fullName evidence="2">Ribonucleoside-diphosphate reductase subunit beta</fullName>
        <ecNumber evidence="2">1.17.4.1</ecNumber>
    </recommendedName>
</protein>
<dbReference type="InterPro" id="IPR000358">
    <property type="entry name" value="RNR_small_fam"/>
</dbReference>
<keyword evidence="5" id="KW-0812">Transmembrane</keyword>
<dbReference type="Proteomes" id="UP000178684">
    <property type="component" value="Unassembled WGS sequence"/>
</dbReference>
<dbReference type="PANTHER" id="PTHR23409">
    <property type="entry name" value="RIBONUCLEOSIDE-DIPHOSPHATE REDUCTASE SMALL CHAIN"/>
    <property type="match status" value="1"/>
</dbReference>
<dbReference type="EC" id="1.17.4.1" evidence="2"/>
<name>A0A1F5X552_9BACT</name>
<dbReference type="AlphaFoldDB" id="A0A1F5X552"/>
<comment type="caution">
    <text evidence="6">The sequence shown here is derived from an EMBL/GenBank/DDBJ whole genome shotgun (WGS) entry which is preliminary data.</text>
</comment>
<accession>A0A1F5X552</accession>
<dbReference type="InterPro" id="IPR012348">
    <property type="entry name" value="RNR-like"/>
</dbReference>
<evidence type="ECO:0000256" key="3">
    <source>
        <dbReference type="PIRSR" id="PIRSR000355-1"/>
    </source>
</evidence>
<comment type="similarity">
    <text evidence="1 2">Belongs to the ribonucleoside diphosphate reductase small chain family.</text>
</comment>
<keyword evidence="2" id="KW-0560">Oxidoreductase</keyword>
<reference evidence="6 7" key="1">
    <citation type="journal article" date="2016" name="Nat. Commun.">
        <title>Thousands of microbial genomes shed light on interconnected biogeochemical processes in an aquifer system.</title>
        <authorList>
            <person name="Anantharaman K."/>
            <person name="Brown C.T."/>
            <person name="Hug L.A."/>
            <person name="Sharon I."/>
            <person name="Castelle C.J."/>
            <person name="Probst A.J."/>
            <person name="Thomas B.C."/>
            <person name="Singh A."/>
            <person name="Wilkins M.J."/>
            <person name="Karaoz U."/>
            <person name="Brodie E.L."/>
            <person name="Williams K.H."/>
            <person name="Hubbard S.S."/>
            <person name="Banfield J.F."/>
        </authorList>
    </citation>
    <scope>NUCLEOTIDE SEQUENCE [LARGE SCALE GENOMIC DNA]</scope>
</reference>